<feature type="region of interest" description="Disordered" evidence="1">
    <location>
        <begin position="1"/>
        <end position="32"/>
    </location>
</feature>
<evidence type="ECO:0000313" key="3">
    <source>
        <dbReference type="Proteomes" id="UP001558613"/>
    </source>
</evidence>
<evidence type="ECO:0000256" key="1">
    <source>
        <dbReference type="SAM" id="MobiDB-lite"/>
    </source>
</evidence>
<keyword evidence="3" id="KW-1185">Reference proteome</keyword>
<evidence type="ECO:0008006" key="4">
    <source>
        <dbReference type="Google" id="ProtNLM"/>
    </source>
</evidence>
<proteinExistence type="predicted"/>
<comment type="caution">
    <text evidence="2">The sequence shown here is derived from an EMBL/GenBank/DDBJ whole genome shotgun (WGS) entry which is preliminary data.</text>
</comment>
<reference evidence="2 3" key="1">
    <citation type="submission" date="2023-09" db="EMBL/GenBank/DDBJ databases">
        <authorList>
            <person name="Wang M."/>
        </authorList>
    </citation>
    <scope>NUCLEOTIDE SEQUENCE [LARGE SCALE GENOMIC DNA]</scope>
    <source>
        <strain evidence="2">GT-2023</strain>
        <tissue evidence="2">Liver</tissue>
    </source>
</reference>
<accession>A0ABR3MVZ5</accession>
<feature type="compositionally biased region" description="Low complexity" evidence="1">
    <location>
        <begin position="10"/>
        <end position="20"/>
    </location>
</feature>
<protein>
    <recommendedName>
        <fullName evidence="4">Peptidase A2 domain-containing protein</fullName>
    </recommendedName>
</protein>
<dbReference type="Proteomes" id="UP001558613">
    <property type="component" value="Unassembled WGS sequence"/>
</dbReference>
<sequence length="428" mass="46391">MLKAARRSRAANSASSSDSATPTVGRLPAESSASAGDDAVKLACTIPRQLQSQREDILSTTMKKLLGAIGRLAVNANAGTQKVDAIRSKEETNCQPMSEWFFHANYNADQIGYTCCRDHFGSSDQRFADRCGCVTARQLRQSPLPVFLTAIARSGSRIRRARNKCVEDPAAAEAVMMFVSHCPDPGLALSFQFKPAEQWTAAENTIMVSDDPAPNIPKQIELSSEPTELQIPSPVLVQHVECVGPKSTPHILTACAIGFVVTASNPDILKVIVQRRQALKHFLLPVKLNSPCVEGSLLNGLLDSGSMACTLSTEAESKLCADGVLPQPSAIPGNVVLVGCGGLTIQPKCTYDLEVEVYGFKFIVPTLLVPGQKDEFIIGSNIIKCVLQKMKAEKKYWELISCQNSNPEREQFLKLLSCVSPLIWFLSA</sequence>
<dbReference type="EMBL" id="JAYMGO010000009">
    <property type="protein sequence ID" value="KAL1268797.1"/>
    <property type="molecule type" value="Genomic_DNA"/>
</dbReference>
<organism evidence="2 3">
    <name type="scientific">Cirrhinus molitorella</name>
    <name type="common">mud carp</name>
    <dbReference type="NCBI Taxonomy" id="172907"/>
    <lineage>
        <taxon>Eukaryota</taxon>
        <taxon>Metazoa</taxon>
        <taxon>Chordata</taxon>
        <taxon>Craniata</taxon>
        <taxon>Vertebrata</taxon>
        <taxon>Euteleostomi</taxon>
        <taxon>Actinopterygii</taxon>
        <taxon>Neopterygii</taxon>
        <taxon>Teleostei</taxon>
        <taxon>Ostariophysi</taxon>
        <taxon>Cypriniformes</taxon>
        <taxon>Cyprinidae</taxon>
        <taxon>Labeoninae</taxon>
        <taxon>Labeonini</taxon>
        <taxon>Cirrhinus</taxon>
    </lineage>
</organism>
<name>A0ABR3MVZ5_9TELE</name>
<evidence type="ECO:0000313" key="2">
    <source>
        <dbReference type="EMBL" id="KAL1268797.1"/>
    </source>
</evidence>
<gene>
    <name evidence="2" type="ORF">QQF64_034160</name>
</gene>